<name>A0A8D5UDP4_9BACL</name>
<reference evidence="2" key="1">
    <citation type="journal article" date="2013" name="Int. J. Syst. Evol. Microbiol.">
        <title>Polycladomyces abyssicola gen. nov., sp. nov., a thermophilic filamentous bacterium isolated from hemipelagic sediment.</title>
        <authorList>
            <person name="Tsubouchi T."/>
            <person name="Shimane Y."/>
            <person name="Mori K."/>
            <person name="Usui K."/>
            <person name="Hiraki T."/>
            <person name="Tame A."/>
            <person name="Uematsu K."/>
            <person name="Maruyama T."/>
            <person name="Hatada Y."/>
        </authorList>
    </citation>
    <scope>NUCLEOTIDE SEQUENCE</scope>
    <source>
        <strain evidence="2">JIR-001</strain>
    </source>
</reference>
<dbReference type="GO" id="GO:0008410">
    <property type="term" value="F:CoA-transferase activity"/>
    <property type="evidence" value="ECO:0007669"/>
    <property type="project" value="InterPro"/>
</dbReference>
<dbReference type="Gene3D" id="3.40.1080.10">
    <property type="entry name" value="Glutaconate Coenzyme A-transferase"/>
    <property type="match status" value="1"/>
</dbReference>
<keyword evidence="3" id="KW-1185">Reference proteome</keyword>
<comment type="similarity">
    <text evidence="1">Belongs to the 3-oxoacid CoA-transferase subunit B family.</text>
</comment>
<proteinExistence type="inferred from homology"/>
<dbReference type="PANTHER" id="PTHR43293:SF3">
    <property type="entry name" value="CHOLESTEROL RING-CLEAVING HYDROLASE IPDB SUBUNIT"/>
    <property type="match status" value="1"/>
</dbReference>
<organism evidence="2 3">
    <name type="scientific">Polycladomyces abyssicola</name>
    <dbReference type="NCBI Taxonomy" id="1125966"/>
    <lineage>
        <taxon>Bacteria</taxon>
        <taxon>Bacillati</taxon>
        <taxon>Bacillota</taxon>
        <taxon>Bacilli</taxon>
        <taxon>Bacillales</taxon>
        <taxon>Thermoactinomycetaceae</taxon>
        <taxon>Polycladomyces</taxon>
    </lineage>
</organism>
<sequence length="262" mass="28819">MEYTTEELMVVAAAREIRDSEIVFVGMRLPMLAFCVAKRLHAPNAIGFFECGIVRDEPPEELLYTMGDPANIAGASWCTSTNNLMFLMQQGLIDIGFIGGAEIDQYGNVNTSYLGDYTSPKVKLPGSGGAADIACLSNRLMVIMPHEKRRLVKNVNYITSPGYGTGPGWRQETGLPRGGIKALITNLGILRADKVTKVLIVDTIHPGISKEQIIENTGWDIQFSPDCSETPPPTEEELEVLRSIDPKGFWTKRQTSEVKTPQ</sequence>
<accession>A0A8D5UDP4</accession>
<dbReference type="KEGG" id="pabs:JIR001_03690"/>
<dbReference type="InterPro" id="IPR037171">
    <property type="entry name" value="NagB/RpiA_transferase-like"/>
</dbReference>
<dbReference type="SMART" id="SM00882">
    <property type="entry name" value="CoA_trans"/>
    <property type="match status" value="1"/>
</dbReference>
<dbReference type="AlphaFoldDB" id="A0A8D5UDP4"/>
<evidence type="ECO:0000256" key="1">
    <source>
        <dbReference type="ARBA" id="ARBA00007047"/>
    </source>
</evidence>
<keyword evidence="2" id="KW-0808">Transferase</keyword>
<dbReference type="RefSeq" id="WP_212773941.1">
    <property type="nucleotide sequence ID" value="NZ_AP024601.1"/>
</dbReference>
<dbReference type="EMBL" id="AP024601">
    <property type="protein sequence ID" value="BCU80586.1"/>
    <property type="molecule type" value="Genomic_DNA"/>
</dbReference>
<dbReference type="InterPro" id="IPR004165">
    <property type="entry name" value="CoA_trans_fam_I"/>
</dbReference>
<dbReference type="Proteomes" id="UP000677436">
    <property type="component" value="Chromosome"/>
</dbReference>
<dbReference type="PANTHER" id="PTHR43293">
    <property type="entry name" value="ACETATE COA-TRANSFERASE YDIF"/>
    <property type="match status" value="1"/>
</dbReference>
<dbReference type="Pfam" id="PF01144">
    <property type="entry name" value="CoA_trans"/>
    <property type="match status" value="1"/>
</dbReference>
<gene>
    <name evidence="2" type="primary">catJ</name>
    <name evidence="2" type="ORF">JIR001_03690</name>
</gene>
<reference evidence="2" key="2">
    <citation type="journal article" date="2021" name="Microbiol. Resour. Announc.">
        <title>Complete Genome Sequence of Polycladomyces abyssicola JIR-001T, Isolated from Hemipelagic Sediment in Deep Seawater.</title>
        <authorList>
            <person name="Tsubouchi T."/>
            <person name="Kaneko Y."/>
        </authorList>
    </citation>
    <scope>NUCLEOTIDE SEQUENCE</scope>
    <source>
        <strain evidence="2">JIR-001</strain>
    </source>
</reference>
<protein>
    <submittedName>
        <fullName evidence="2">3-oxoadipate--succinyl-CoA transferase subunit B</fullName>
    </submittedName>
</protein>
<dbReference type="SUPFAM" id="SSF100950">
    <property type="entry name" value="NagB/RpiA/CoA transferase-like"/>
    <property type="match status" value="1"/>
</dbReference>
<evidence type="ECO:0000313" key="3">
    <source>
        <dbReference type="Proteomes" id="UP000677436"/>
    </source>
</evidence>
<evidence type="ECO:0000313" key="2">
    <source>
        <dbReference type="EMBL" id="BCU80586.1"/>
    </source>
</evidence>